<sequence length="150" mass="16778">MAPSRRRSATAQKKTTTMPSKRGEQAEKGQQREENSTEQEFESELSGAFSLLSVEGSPSKVRTSDLGKLLLAIGAGEIAEMKPLESIVDINHSGFFTREKVRLKGSFVVENRSFGIQFFLTRARIRATMRTTHVHALDEIVLCVYSIMRN</sequence>
<evidence type="ECO:0000313" key="2">
    <source>
        <dbReference type="EMBL" id="CCO17765.1"/>
    </source>
</evidence>
<proteinExistence type="predicted"/>
<dbReference type="GeneID" id="19014175"/>
<organism evidence="2 3">
    <name type="scientific">Bathycoccus prasinos</name>
    <dbReference type="NCBI Taxonomy" id="41875"/>
    <lineage>
        <taxon>Eukaryota</taxon>
        <taxon>Viridiplantae</taxon>
        <taxon>Chlorophyta</taxon>
        <taxon>Mamiellophyceae</taxon>
        <taxon>Mamiellales</taxon>
        <taxon>Bathycoccaceae</taxon>
        <taxon>Bathycoccus</taxon>
    </lineage>
</organism>
<keyword evidence="3" id="KW-1185">Reference proteome</keyword>
<gene>
    <name evidence="2" type="ORF">Bathy08g01960</name>
</gene>
<dbReference type="EMBL" id="FO082271">
    <property type="protein sequence ID" value="CCO17765.1"/>
    <property type="molecule type" value="Genomic_DNA"/>
</dbReference>
<reference evidence="2 3" key="1">
    <citation type="submission" date="2011-10" db="EMBL/GenBank/DDBJ databases">
        <authorList>
            <person name="Genoscope - CEA"/>
        </authorList>
    </citation>
    <scope>NUCLEOTIDE SEQUENCE [LARGE SCALE GENOMIC DNA]</scope>
    <source>
        <strain evidence="2 3">RCC 1105</strain>
    </source>
</reference>
<dbReference type="KEGG" id="bpg:Bathy08g01960"/>
<feature type="region of interest" description="Disordered" evidence="1">
    <location>
        <begin position="1"/>
        <end position="44"/>
    </location>
</feature>
<dbReference type="RefSeq" id="XP_007511644.1">
    <property type="nucleotide sequence ID" value="XM_007511582.1"/>
</dbReference>
<feature type="compositionally biased region" description="Polar residues" evidence="1">
    <location>
        <begin position="9"/>
        <end position="19"/>
    </location>
</feature>
<dbReference type="AlphaFoldDB" id="K8EZ29"/>
<feature type="compositionally biased region" description="Basic and acidic residues" evidence="1">
    <location>
        <begin position="21"/>
        <end position="35"/>
    </location>
</feature>
<name>K8EZ29_9CHLO</name>
<protein>
    <submittedName>
        <fullName evidence="2">Uncharacterized protein</fullName>
    </submittedName>
</protein>
<evidence type="ECO:0000313" key="3">
    <source>
        <dbReference type="Proteomes" id="UP000198341"/>
    </source>
</evidence>
<dbReference type="Proteomes" id="UP000198341">
    <property type="component" value="Chromosome 8"/>
</dbReference>
<accession>K8EZ29</accession>
<evidence type="ECO:0000256" key="1">
    <source>
        <dbReference type="SAM" id="MobiDB-lite"/>
    </source>
</evidence>